<evidence type="ECO:0000313" key="3">
    <source>
        <dbReference type="Proteomes" id="UP001215598"/>
    </source>
</evidence>
<name>A0AAD7H7E5_9AGAR</name>
<organism evidence="2 3">
    <name type="scientific">Mycena metata</name>
    <dbReference type="NCBI Taxonomy" id="1033252"/>
    <lineage>
        <taxon>Eukaryota</taxon>
        <taxon>Fungi</taxon>
        <taxon>Dikarya</taxon>
        <taxon>Basidiomycota</taxon>
        <taxon>Agaricomycotina</taxon>
        <taxon>Agaricomycetes</taxon>
        <taxon>Agaricomycetidae</taxon>
        <taxon>Agaricales</taxon>
        <taxon>Marasmiineae</taxon>
        <taxon>Mycenaceae</taxon>
        <taxon>Mycena</taxon>
    </lineage>
</organism>
<feature type="domain" description="F-box" evidence="1">
    <location>
        <begin position="54"/>
        <end position="102"/>
    </location>
</feature>
<dbReference type="EMBL" id="JARKIB010000329">
    <property type="protein sequence ID" value="KAJ7714220.1"/>
    <property type="molecule type" value="Genomic_DNA"/>
</dbReference>
<dbReference type="InterPro" id="IPR001810">
    <property type="entry name" value="F-box_dom"/>
</dbReference>
<sequence>MSSRSPLRRTLHSFTTKAVNKLNSLFPPKSNAYSPYGQERSRWRAPPTRVHFIHRLPAELIACFFVLGAEDDEHFAIRVSQVCRTWRSIALHTPSLWRRISLGPQQQMWRERIYRAKAVLDIHTVQLCMHLVAPFVRRWRSLTIYLSDYEPFLANAALSGCCHDLVKRRGRAPLLEELTVVYRANDDTKEFCLFSGCTPKLRRLTVDGLRLTWLPSLFQNLTFLDYTHHGFSAGDDAVAELLYMLSVCKRLQELKILFPRKSMARPPGPFRPDMRRVVLPWLLQLHLRVETRDIPPELARLVTHLSTPALTSLYLTDPGRRRHPFPNLTSFMRAYPMLPSLQTVFVEHGWHGPFVPRRRG</sequence>
<dbReference type="SUPFAM" id="SSF81383">
    <property type="entry name" value="F-box domain"/>
    <property type="match status" value="1"/>
</dbReference>
<dbReference type="Proteomes" id="UP001215598">
    <property type="component" value="Unassembled WGS sequence"/>
</dbReference>
<dbReference type="InterPro" id="IPR036047">
    <property type="entry name" value="F-box-like_dom_sf"/>
</dbReference>
<evidence type="ECO:0000313" key="2">
    <source>
        <dbReference type="EMBL" id="KAJ7714220.1"/>
    </source>
</evidence>
<protein>
    <recommendedName>
        <fullName evidence="1">F-box domain-containing protein</fullName>
    </recommendedName>
</protein>
<dbReference type="AlphaFoldDB" id="A0AAD7H7E5"/>
<dbReference type="SUPFAM" id="SSF52047">
    <property type="entry name" value="RNI-like"/>
    <property type="match status" value="1"/>
</dbReference>
<accession>A0AAD7H7E5</accession>
<dbReference type="Gene3D" id="1.20.1280.50">
    <property type="match status" value="1"/>
</dbReference>
<dbReference type="Pfam" id="PF12937">
    <property type="entry name" value="F-box-like"/>
    <property type="match status" value="1"/>
</dbReference>
<comment type="caution">
    <text evidence="2">The sequence shown here is derived from an EMBL/GenBank/DDBJ whole genome shotgun (WGS) entry which is preliminary data.</text>
</comment>
<dbReference type="PANTHER" id="PTHR38926:SF72">
    <property type="entry name" value="IM:7136021-RELATED"/>
    <property type="match status" value="1"/>
</dbReference>
<proteinExistence type="predicted"/>
<keyword evidence="3" id="KW-1185">Reference proteome</keyword>
<dbReference type="PANTHER" id="PTHR38926">
    <property type="entry name" value="F-BOX DOMAIN CONTAINING PROTEIN, EXPRESSED"/>
    <property type="match status" value="1"/>
</dbReference>
<gene>
    <name evidence="2" type="ORF">B0H16DRAFT_1742800</name>
</gene>
<evidence type="ECO:0000259" key="1">
    <source>
        <dbReference type="Pfam" id="PF12937"/>
    </source>
</evidence>
<reference evidence="2" key="1">
    <citation type="submission" date="2023-03" db="EMBL/GenBank/DDBJ databases">
        <title>Massive genome expansion in bonnet fungi (Mycena s.s.) driven by repeated elements and novel gene families across ecological guilds.</title>
        <authorList>
            <consortium name="Lawrence Berkeley National Laboratory"/>
            <person name="Harder C.B."/>
            <person name="Miyauchi S."/>
            <person name="Viragh M."/>
            <person name="Kuo A."/>
            <person name="Thoen E."/>
            <person name="Andreopoulos B."/>
            <person name="Lu D."/>
            <person name="Skrede I."/>
            <person name="Drula E."/>
            <person name="Henrissat B."/>
            <person name="Morin E."/>
            <person name="Kohler A."/>
            <person name="Barry K."/>
            <person name="LaButti K."/>
            <person name="Morin E."/>
            <person name="Salamov A."/>
            <person name="Lipzen A."/>
            <person name="Mereny Z."/>
            <person name="Hegedus B."/>
            <person name="Baldrian P."/>
            <person name="Stursova M."/>
            <person name="Weitz H."/>
            <person name="Taylor A."/>
            <person name="Grigoriev I.V."/>
            <person name="Nagy L.G."/>
            <person name="Martin F."/>
            <person name="Kauserud H."/>
        </authorList>
    </citation>
    <scope>NUCLEOTIDE SEQUENCE</scope>
    <source>
        <strain evidence="2">CBHHK182m</strain>
    </source>
</reference>